<dbReference type="EMBL" id="QQAY01000004">
    <property type="protein sequence ID" value="RDI43192.1"/>
    <property type="molecule type" value="Genomic_DNA"/>
</dbReference>
<proteinExistence type="predicted"/>
<evidence type="ECO:0000313" key="2">
    <source>
        <dbReference type="Proteomes" id="UP000255326"/>
    </source>
</evidence>
<sequence length="55" mass="6541">MEYGTFIMMTAKLNEVKNNIEDINENGWKYLKKQRKLPLWCNVPVLSKRSSCHCH</sequence>
<evidence type="ECO:0000313" key="1">
    <source>
        <dbReference type="EMBL" id="RDI43192.1"/>
    </source>
</evidence>
<dbReference type="RefSeq" id="WP_158538363.1">
    <property type="nucleotide sequence ID" value="NZ_QQAY01000004.1"/>
</dbReference>
<dbReference type="AlphaFoldDB" id="A0A370GHE6"/>
<reference evidence="1 2" key="1">
    <citation type="submission" date="2018-07" db="EMBL/GenBank/DDBJ databases">
        <title>Genomic Encyclopedia of Type Strains, Phase IV (KMG-IV): sequencing the most valuable type-strain genomes for metagenomic binning, comparative biology and taxonomic classification.</title>
        <authorList>
            <person name="Goeker M."/>
        </authorList>
    </citation>
    <scope>NUCLEOTIDE SEQUENCE [LARGE SCALE GENOMIC DNA]</scope>
    <source>
        <strain evidence="1 2">DSM 25281</strain>
    </source>
</reference>
<protein>
    <submittedName>
        <fullName evidence="1">Uncharacterized protein</fullName>
    </submittedName>
</protein>
<comment type="caution">
    <text evidence="1">The sequence shown here is derived from an EMBL/GenBank/DDBJ whole genome shotgun (WGS) entry which is preliminary data.</text>
</comment>
<keyword evidence="2" id="KW-1185">Reference proteome</keyword>
<name>A0A370GHE6_9BACI</name>
<dbReference type="Proteomes" id="UP000255326">
    <property type="component" value="Unassembled WGS sequence"/>
</dbReference>
<organism evidence="1 2">
    <name type="scientific">Falsibacillus pallidus</name>
    <dbReference type="NCBI Taxonomy" id="493781"/>
    <lineage>
        <taxon>Bacteria</taxon>
        <taxon>Bacillati</taxon>
        <taxon>Bacillota</taxon>
        <taxon>Bacilli</taxon>
        <taxon>Bacillales</taxon>
        <taxon>Bacillaceae</taxon>
        <taxon>Falsibacillus</taxon>
    </lineage>
</organism>
<accession>A0A370GHE6</accession>
<gene>
    <name evidence="1" type="ORF">DFR59_104247</name>
</gene>